<evidence type="ECO:0000313" key="2">
    <source>
        <dbReference type="EMBL" id="MBA5729207.1"/>
    </source>
</evidence>
<dbReference type="GO" id="GO:0003677">
    <property type="term" value="F:DNA binding"/>
    <property type="evidence" value="ECO:0007669"/>
    <property type="project" value="InterPro"/>
</dbReference>
<comment type="caution">
    <text evidence="2">The sequence shown here is derived from an EMBL/GenBank/DDBJ whole genome shotgun (WGS) entry which is preliminary data.</text>
</comment>
<dbReference type="EMBL" id="JACAOA010000011">
    <property type="protein sequence ID" value="MBA5729207.1"/>
    <property type="molecule type" value="Genomic_DNA"/>
</dbReference>
<dbReference type="InterPro" id="IPR047650">
    <property type="entry name" value="Transpos_IS110"/>
</dbReference>
<dbReference type="GO" id="GO:0004803">
    <property type="term" value="F:transposase activity"/>
    <property type="evidence" value="ECO:0007669"/>
    <property type="project" value="InterPro"/>
</dbReference>
<accession>A0A839A5C0</accession>
<reference evidence="2 3" key="1">
    <citation type="submission" date="2020-06" db="EMBL/GenBank/DDBJ databases">
        <title>Reclassification of Facklamia ignava, Facklamia soureckii and Facklami tabacinasalis as Falseniella iganva gen. nov., comb. nov., Hutsoniella ignava gen. nov., comb. nov., and Ruoffia tabacinasalis gen. nov., comb. nov and description of Ruoffia haltotolerans sp. nov., isolated from hypersaline Inland Sea of Qatar.</title>
        <authorList>
            <person name="Fotedar R."/>
            <person name="Sankaranarayanan K."/>
            <person name="Lawson P."/>
            <person name="Caldwell M."/>
            <person name="Zeyara A."/>
            <person name="Al Malki A."/>
            <person name="Ali M."/>
        </authorList>
    </citation>
    <scope>NUCLEOTIDE SEQUENCE [LARGE SCALE GENOMIC DNA]</scope>
    <source>
        <strain evidence="2 3">INB8</strain>
    </source>
</reference>
<dbReference type="Pfam" id="PF02371">
    <property type="entry name" value="Transposase_20"/>
    <property type="match status" value="1"/>
</dbReference>
<keyword evidence="3" id="KW-1185">Reference proteome</keyword>
<dbReference type="GO" id="GO:0006313">
    <property type="term" value="P:DNA transposition"/>
    <property type="evidence" value="ECO:0007669"/>
    <property type="project" value="InterPro"/>
</dbReference>
<dbReference type="RefSeq" id="WP_218930912.1">
    <property type="nucleotide sequence ID" value="NZ_JACAOA010000011.1"/>
</dbReference>
<protein>
    <submittedName>
        <fullName evidence="2">IS110 family transposase</fullName>
    </submittedName>
</protein>
<dbReference type="Proteomes" id="UP000571018">
    <property type="component" value="Unassembled WGS sequence"/>
</dbReference>
<feature type="domain" description="Transposase IS116/IS110/IS902 C-terminal" evidence="1">
    <location>
        <begin position="41"/>
        <end position="125"/>
    </location>
</feature>
<gene>
    <name evidence="2" type="ORF">HW423_05350</name>
</gene>
<evidence type="ECO:0000313" key="3">
    <source>
        <dbReference type="Proteomes" id="UP000571018"/>
    </source>
</evidence>
<dbReference type="PANTHER" id="PTHR33055:SF15">
    <property type="entry name" value="TRANSPOSASE-RELATED"/>
    <property type="match status" value="1"/>
</dbReference>
<sequence length="175" mass="19816">MDRLLLEDSLDRYRFCTQKIDRLTQDIEVYILDYFPTKYEPLLEVLGIKETGAATILGEIGPNVDAFSSVENLASWAGLSLSSYKSAGIKKSSRTTRGNNYLKTVLVRSGGVTGRSKEPAFNQLYYRLSNKGSKMKAVIACAHKLLRIVYKLLKERIHYNVEKALGQLQQRLVHK</sequence>
<dbReference type="AlphaFoldDB" id="A0A839A5C0"/>
<organism evidence="2 3">
    <name type="scientific">Ruoffia halotolerans</name>
    <dbReference type="NCBI Taxonomy" id="2748684"/>
    <lineage>
        <taxon>Bacteria</taxon>
        <taxon>Bacillati</taxon>
        <taxon>Bacillota</taxon>
        <taxon>Bacilli</taxon>
        <taxon>Lactobacillales</taxon>
        <taxon>Aerococcaceae</taxon>
        <taxon>Ruoffia</taxon>
    </lineage>
</organism>
<proteinExistence type="predicted"/>
<dbReference type="PANTHER" id="PTHR33055">
    <property type="entry name" value="TRANSPOSASE FOR INSERTION SEQUENCE ELEMENT IS1111A"/>
    <property type="match status" value="1"/>
</dbReference>
<dbReference type="InterPro" id="IPR003346">
    <property type="entry name" value="Transposase_20"/>
</dbReference>
<name>A0A839A5C0_9LACT</name>
<evidence type="ECO:0000259" key="1">
    <source>
        <dbReference type="Pfam" id="PF02371"/>
    </source>
</evidence>